<sequence>MKSLNIPAVPVHPGRILQEEFLTPLGITQTQLAKHISVPLRRVNEICRGRRSVSPQTAWLLSQAFGTTAQFWLNGQITYDLAVAKQENRIYDVGPIVKSTG</sequence>
<dbReference type="PANTHER" id="PTHR36924">
    <property type="entry name" value="ANTITOXIN HIGA-1"/>
    <property type="match status" value="1"/>
</dbReference>
<keyword evidence="1" id="KW-0238">DNA-binding</keyword>
<dbReference type="SMART" id="SM00530">
    <property type="entry name" value="HTH_XRE"/>
    <property type="match status" value="1"/>
</dbReference>
<dbReference type="EMBL" id="CP021023">
    <property type="protein sequence ID" value="ARN57723.1"/>
    <property type="molecule type" value="Genomic_DNA"/>
</dbReference>
<dbReference type="OrthoDB" id="9798100at2"/>
<reference evidence="4" key="1">
    <citation type="submission" date="2017-04" db="EMBL/GenBank/DDBJ databases">
        <title>Comparative genomics and description of representatives of a novel lineage of planctomycetes thriving in anoxic sediments.</title>
        <authorList>
            <person name="Spring S."/>
            <person name="Bunk B."/>
            <person name="Sproer C."/>
        </authorList>
    </citation>
    <scope>NUCLEOTIDE SEQUENCE [LARGE SCALE GENOMIC DNA]</scope>
    <source>
        <strain evidence="4">ST-PulAB-D4</strain>
    </source>
</reference>
<name>A0A1W6LPS2_9BACT</name>
<keyword evidence="4" id="KW-1185">Reference proteome</keyword>
<protein>
    <submittedName>
        <fullName evidence="3">Putative HTH-type transcriptional regulator YbaQ</fullName>
    </submittedName>
</protein>
<evidence type="ECO:0000259" key="2">
    <source>
        <dbReference type="PROSITE" id="PS50943"/>
    </source>
</evidence>
<evidence type="ECO:0000256" key="1">
    <source>
        <dbReference type="ARBA" id="ARBA00023125"/>
    </source>
</evidence>
<proteinExistence type="predicted"/>
<gene>
    <name evidence="3" type="primary">ybaQ</name>
    <name evidence="3" type="ORF">STSP1_02145</name>
</gene>
<dbReference type="AlphaFoldDB" id="A0A1W6LPS2"/>
<dbReference type="RefSeq" id="WP_085756347.1">
    <property type="nucleotide sequence ID" value="NZ_CP021023.1"/>
</dbReference>
<evidence type="ECO:0000313" key="3">
    <source>
        <dbReference type="EMBL" id="ARN57723.1"/>
    </source>
</evidence>
<dbReference type="SUPFAM" id="SSF47413">
    <property type="entry name" value="lambda repressor-like DNA-binding domains"/>
    <property type="match status" value="1"/>
</dbReference>
<dbReference type="PANTHER" id="PTHR36924:SF1">
    <property type="entry name" value="ANTITOXIN HIGA-1"/>
    <property type="match status" value="1"/>
</dbReference>
<dbReference type="NCBIfam" id="TIGR02607">
    <property type="entry name" value="antidote_HigA"/>
    <property type="match status" value="1"/>
</dbReference>
<evidence type="ECO:0000313" key="4">
    <source>
        <dbReference type="Proteomes" id="UP000193334"/>
    </source>
</evidence>
<feature type="domain" description="HTH cro/C1-type" evidence="2">
    <location>
        <begin position="25"/>
        <end position="72"/>
    </location>
</feature>
<dbReference type="Proteomes" id="UP000193334">
    <property type="component" value="Chromosome"/>
</dbReference>
<dbReference type="STRING" id="1941349.STSP1_02145"/>
<organism evidence="3 4">
    <name type="scientific">Sedimentisphaera salicampi</name>
    <dbReference type="NCBI Taxonomy" id="1941349"/>
    <lineage>
        <taxon>Bacteria</taxon>
        <taxon>Pseudomonadati</taxon>
        <taxon>Planctomycetota</taxon>
        <taxon>Phycisphaerae</taxon>
        <taxon>Sedimentisphaerales</taxon>
        <taxon>Sedimentisphaeraceae</taxon>
        <taxon>Sedimentisphaera</taxon>
    </lineage>
</organism>
<dbReference type="GO" id="GO:0003677">
    <property type="term" value="F:DNA binding"/>
    <property type="evidence" value="ECO:0007669"/>
    <property type="project" value="UniProtKB-KW"/>
</dbReference>
<dbReference type="InterPro" id="IPR010982">
    <property type="entry name" value="Lambda_DNA-bd_dom_sf"/>
</dbReference>
<dbReference type="Pfam" id="PF01381">
    <property type="entry name" value="HTH_3"/>
    <property type="match status" value="1"/>
</dbReference>
<dbReference type="InterPro" id="IPR013430">
    <property type="entry name" value="Toxin_antidote_HigA"/>
</dbReference>
<dbReference type="PROSITE" id="PS50943">
    <property type="entry name" value="HTH_CROC1"/>
    <property type="match status" value="1"/>
</dbReference>
<dbReference type="KEGG" id="pbp:STSP1_02145"/>
<accession>A0A1W6LPS2</accession>
<dbReference type="Gene3D" id="1.10.260.40">
    <property type="entry name" value="lambda repressor-like DNA-binding domains"/>
    <property type="match status" value="1"/>
</dbReference>
<dbReference type="CDD" id="cd00093">
    <property type="entry name" value="HTH_XRE"/>
    <property type="match status" value="1"/>
</dbReference>
<dbReference type="InterPro" id="IPR001387">
    <property type="entry name" value="Cro/C1-type_HTH"/>
</dbReference>